<name>A0A0M9DN10_9BACI</name>
<reference evidence="1 2" key="1">
    <citation type="submission" date="2015-07" db="EMBL/GenBank/DDBJ databases">
        <title>Genome sequencing project for genomic taxonomy and phylogenomics of Bacillus-like bacteria.</title>
        <authorList>
            <person name="Liu B."/>
            <person name="Wang J."/>
            <person name="Zhu Y."/>
            <person name="Liu G."/>
            <person name="Chen Q."/>
            <person name="Chen Z."/>
            <person name="Che J."/>
            <person name="Ge C."/>
            <person name="Shi H."/>
            <person name="Pan Z."/>
            <person name="Liu X."/>
        </authorList>
    </citation>
    <scope>NUCLEOTIDE SEQUENCE [LARGE SCALE GENOMIC DNA]</scope>
    <source>
        <strain evidence="1 2">DSM 54</strain>
    </source>
</reference>
<dbReference type="RefSeq" id="WP_053993467.1">
    <property type="nucleotide sequence ID" value="NZ_CP065643.1"/>
</dbReference>
<evidence type="ECO:0000313" key="1">
    <source>
        <dbReference type="EMBL" id="KOY83766.1"/>
    </source>
</evidence>
<dbReference type="PATRIC" id="fig|33935.3.peg.4670"/>
<protein>
    <recommendedName>
        <fullName evidence="3">NERD domain-containing protein</fullName>
    </recommendedName>
</protein>
<organism evidence="1 2">
    <name type="scientific">Lysinibacillus macroides</name>
    <dbReference type="NCBI Taxonomy" id="33935"/>
    <lineage>
        <taxon>Bacteria</taxon>
        <taxon>Bacillati</taxon>
        <taxon>Bacillota</taxon>
        <taxon>Bacilli</taxon>
        <taxon>Bacillales</taxon>
        <taxon>Bacillaceae</taxon>
        <taxon>Lysinibacillus</taxon>
    </lineage>
</organism>
<comment type="caution">
    <text evidence="1">The sequence shown here is derived from an EMBL/GenBank/DDBJ whole genome shotgun (WGS) entry which is preliminary data.</text>
</comment>
<gene>
    <name evidence="1" type="ORF">ADM90_02385</name>
</gene>
<evidence type="ECO:0000313" key="2">
    <source>
        <dbReference type="Proteomes" id="UP000037977"/>
    </source>
</evidence>
<dbReference type="EMBL" id="LGCI01000003">
    <property type="protein sequence ID" value="KOY83766.1"/>
    <property type="molecule type" value="Genomic_DNA"/>
</dbReference>
<keyword evidence="2" id="KW-1185">Reference proteome</keyword>
<sequence length="181" mass="21014">MINLIESNMNFEFPEDIKVIKLDDTTFYREHFMKLPSSKSIDFLIEDNNNFLLIEVKNFKLALKNKDTKNRFQTGNKDSLSLEVALKVRDSISCILGATRTSQESEISSYKNILKHNINLKVILLLIPPPFYTERENIAIKIALQDDLKKKLKWLNAKIHILDDNDFTKMKPDIKITNTAI</sequence>
<dbReference type="Pfam" id="PF20366">
    <property type="entry name" value="DUF6661"/>
    <property type="match status" value="1"/>
</dbReference>
<accession>A0A0M9DN10</accession>
<dbReference type="AlphaFoldDB" id="A0A0M9DN10"/>
<dbReference type="Proteomes" id="UP000037977">
    <property type="component" value="Unassembled WGS sequence"/>
</dbReference>
<evidence type="ECO:0008006" key="3">
    <source>
        <dbReference type="Google" id="ProtNLM"/>
    </source>
</evidence>
<dbReference type="OrthoDB" id="2037494at2"/>
<proteinExistence type="predicted"/>
<dbReference type="InterPro" id="IPR046602">
    <property type="entry name" value="DUF6661"/>
</dbReference>